<dbReference type="Pfam" id="PF12511">
    <property type="entry name" value="DUF3716"/>
    <property type="match status" value="1"/>
</dbReference>
<feature type="compositionally biased region" description="Basic and acidic residues" evidence="2">
    <location>
        <begin position="158"/>
        <end position="180"/>
    </location>
</feature>
<feature type="compositionally biased region" description="Polar residues" evidence="2">
    <location>
        <begin position="347"/>
        <end position="360"/>
    </location>
</feature>
<evidence type="ECO:0000313" key="4">
    <source>
        <dbReference type="Proteomes" id="UP001303473"/>
    </source>
</evidence>
<evidence type="ECO:0000256" key="2">
    <source>
        <dbReference type="SAM" id="MobiDB-lite"/>
    </source>
</evidence>
<evidence type="ECO:0000256" key="1">
    <source>
        <dbReference type="SAM" id="Coils"/>
    </source>
</evidence>
<feature type="compositionally biased region" description="Polar residues" evidence="2">
    <location>
        <begin position="633"/>
        <end position="642"/>
    </location>
</feature>
<feature type="coiled-coil region" evidence="1">
    <location>
        <begin position="60"/>
        <end position="87"/>
    </location>
</feature>
<name>A0AAN6S2D6_9PEZI</name>
<dbReference type="EMBL" id="MU853840">
    <property type="protein sequence ID" value="KAK3937984.1"/>
    <property type="molecule type" value="Genomic_DNA"/>
</dbReference>
<keyword evidence="1" id="KW-0175">Coiled coil</keyword>
<reference evidence="4" key="1">
    <citation type="journal article" date="2023" name="Mol. Phylogenet. Evol.">
        <title>Genome-scale phylogeny and comparative genomics of the fungal order Sordariales.</title>
        <authorList>
            <person name="Hensen N."/>
            <person name="Bonometti L."/>
            <person name="Westerberg I."/>
            <person name="Brannstrom I.O."/>
            <person name="Guillou S."/>
            <person name="Cros-Aarteil S."/>
            <person name="Calhoun S."/>
            <person name="Haridas S."/>
            <person name="Kuo A."/>
            <person name="Mondo S."/>
            <person name="Pangilinan J."/>
            <person name="Riley R."/>
            <person name="LaButti K."/>
            <person name="Andreopoulos B."/>
            <person name="Lipzen A."/>
            <person name="Chen C."/>
            <person name="Yan M."/>
            <person name="Daum C."/>
            <person name="Ng V."/>
            <person name="Clum A."/>
            <person name="Steindorff A."/>
            <person name="Ohm R.A."/>
            <person name="Martin F."/>
            <person name="Silar P."/>
            <person name="Natvig D.O."/>
            <person name="Lalanne C."/>
            <person name="Gautier V."/>
            <person name="Ament-Velasquez S.L."/>
            <person name="Kruys A."/>
            <person name="Hutchinson M.I."/>
            <person name="Powell A.J."/>
            <person name="Barry K."/>
            <person name="Miller A.N."/>
            <person name="Grigoriev I.V."/>
            <person name="Debuchy R."/>
            <person name="Gladieux P."/>
            <person name="Hiltunen Thoren M."/>
            <person name="Johannesson H."/>
        </authorList>
    </citation>
    <scope>NUCLEOTIDE SEQUENCE [LARGE SCALE GENOMIC DNA]</scope>
    <source>
        <strain evidence="4">CBS 340.73</strain>
    </source>
</reference>
<dbReference type="AlphaFoldDB" id="A0AAN6S2D6"/>
<feature type="region of interest" description="Disordered" evidence="2">
    <location>
        <begin position="299"/>
        <end position="425"/>
    </location>
</feature>
<organism evidence="3 4">
    <name type="scientific">Diplogelasinospora grovesii</name>
    <dbReference type="NCBI Taxonomy" id="303347"/>
    <lineage>
        <taxon>Eukaryota</taxon>
        <taxon>Fungi</taxon>
        <taxon>Dikarya</taxon>
        <taxon>Ascomycota</taxon>
        <taxon>Pezizomycotina</taxon>
        <taxon>Sordariomycetes</taxon>
        <taxon>Sordariomycetidae</taxon>
        <taxon>Sordariales</taxon>
        <taxon>Diplogelasinosporaceae</taxon>
        <taxon>Diplogelasinospora</taxon>
    </lineage>
</organism>
<dbReference type="Proteomes" id="UP001303473">
    <property type="component" value="Unassembled WGS sequence"/>
</dbReference>
<feature type="compositionally biased region" description="Basic residues" evidence="2">
    <location>
        <begin position="620"/>
        <end position="629"/>
    </location>
</feature>
<accession>A0AAN6S2D6</accession>
<comment type="caution">
    <text evidence="3">The sequence shown here is derived from an EMBL/GenBank/DDBJ whole genome shotgun (WGS) entry which is preliminary data.</text>
</comment>
<feature type="region of interest" description="Disordered" evidence="2">
    <location>
        <begin position="153"/>
        <end position="182"/>
    </location>
</feature>
<protein>
    <submittedName>
        <fullName evidence="3">Uncharacterized protein</fullName>
    </submittedName>
</protein>
<sequence>MDTPGQADHSTDPAVLDDMESDYWDWTHAERVREDGRLQEKYRVERERLKQQLFERHEERKKLVAQLEALDQQVKNTESEVRLLDDQRETMLGALAATRARDDQAKREFFEMRRQMAQASKAEKEAAEAAAVHGMPDSRTRLHDEPQAMATVMAQPHGQREQTSPRRPEYDAQAVDKEEGTGIEVRSSSGELLGHLPRISPEHHWFKAGVGLLPKRPLQIRSGQGFTAETLESISRNDDAGRAKLLSCYIQATGTAKEKPCAACLNGGGIFPECVVHGVDLFAQCANCEWSGQACQDASPKAESKLPPSPGGEVPTEGLSPDQRPGLERSHHSSGGFTPVNLPTAGRTASASSQTVNTGVPKNEEEVMAFRPKLAGRKSLPNMRNAGKSFQDTPAGSTPRTASPAGDSEMAADEPPDLPEITREGLSLRDDGVVFTDPPCLRGVPLAKISPDHPYWEPEWKSIEELIKPQLDKWAEKYEQLVTQGVTGSSKFLANRQINRGKAIIKFLQEGDLHPYQILAKPFITERLTHYDTVFRMVQVLEELPKFSIDMSPSQWLRQRLHEIYTEMGDNFNLAKTIHHMYHDAKVQALRIKCGFGNIGRPSGYRMGEKGPEGGAPAKASRKQQKRKEPHSTPKTSSSTRQKPVPGPEPGQATQFRAAAAASPLPAPFFPGNGPDDDHSTEAAHQPTQARSGEKALALSPRGPPKKQRLDQEEDEEQQYMTPDPPGPKDYHHPENDYTDKDSFSGDSLNGHDWRIHQVKHSKMATNTSVTQYWHWLDNEEMFEHQVLKDVLSKTKVTWGVYKEPIDFHLRLAELTEIIFARCSDKVIIGTKQVTGVAWRGELMAQFKRDRTKRRFLTKMKGLGIKLLKADADFVDSAWNRMQPEVLPSD</sequence>
<feature type="compositionally biased region" description="Basic and acidic residues" evidence="2">
    <location>
        <begin position="727"/>
        <end position="746"/>
    </location>
</feature>
<gene>
    <name evidence="3" type="ORF">QBC46DRAFT_171470</name>
</gene>
<feature type="compositionally biased region" description="Polar residues" evidence="2">
    <location>
        <begin position="388"/>
        <end position="401"/>
    </location>
</feature>
<feature type="region of interest" description="Disordered" evidence="2">
    <location>
        <begin position="601"/>
        <end position="652"/>
    </location>
</feature>
<evidence type="ECO:0000313" key="3">
    <source>
        <dbReference type="EMBL" id="KAK3937984.1"/>
    </source>
</evidence>
<proteinExistence type="predicted"/>
<keyword evidence="4" id="KW-1185">Reference proteome</keyword>
<feature type="region of interest" description="Disordered" evidence="2">
    <location>
        <begin position="664"/>
        <end position="746"/>
    </location>
</feature>
<dbReference type="InterPro" id="IPR022190">
    <property type="entry name" value="DUF3716"/>
</dbReference>